<feature type="transmembrane region" description="Helical" evidence="9">
    <location>
        <begin position="140"/>
        <end position="163"/>
    </location>
</feature>
<evidence type="ECO:0000256" key="9">
    <source>
        <dbReference type="RuleBase" id="RU361157"/>
    </source>
</evidence>
<keyword evidence="4 9" id="KW-1003">Cell membrane</keyword>
<feature type="transmembrane region" description="Helical" evidence="9">
    <location>
        <begin position="114"/>
        <end position="134"/>
    </location>
</feature>
<comment type="similarity">
    <text evidence="2 9">Belongs to the ABC-2 integral membrane protein family.</text>
</comment>
<reference evidence="11 12" key="1">
    <citation type="journal article" date="2019" name="Int. J. Syst. Evol. Microbiol.">
        <title>The Global Catalogue of Microorganisms (GCM) 10K type strain sequencing project: providing services to taxonomists for standard genome sequencing and annotation.</title>
        <authorList>
            <consortium name="The Broad Institute Genomics Platform"/>
            <consortium name="The Broad Institute Genome Sequencing Center for Infectious Disease"/>
            <person name="Wu L."/>
            <person name="Ma J."/>
        </authorList>
    </citation>
    <scope>NUCLEOTIDE SEQUENCE [LARGE SCALE GENOMIC DNA]</scope>
    <source>
        <strain evidence="11 12">JCM 14193</strain>
    </source>
</reference>
<name>A0ABN1A604_9BACI</name>
<gene>
    <name evidence="11" type="ORF">GCM10008935_25280</name>
</gene>
<accession>A0ABN1A604</accession>
<dbReference type="Pfam" id="PF01061">
    <property type="entry name" value="ABC2_membrane"/>
    <property type="match status" value="1"/>
</dbReference>
<evidence type="ECO:0000256" key="4">
    <source>
        <dbReference type="ARBA" id="ARBA00022475"/>
    </source>
</evidence>
<dbReference type="Proteomes" id="UP001500740">
    <property type="component" value="Unassembled WGS sequence"/>
</dbReference>
<keyword evidence="12" id="KW-1185">Reference proteome</keyword>
<dbReference type="EMBL" id="BAAACZ010000024">
    <property type="protein sequence ID" value="GAA0468391.1"/>
    <property type="molecule type" value="Genomic_DNA"/>
</dbReference>
<keyword evidence="5" id="KW-0997">Cell inner membrane</keyword>
<evidence type="ECO:0000313" key="12">
    <source>
        <dbReference type="Proteomes" id="UP001500740"/>
    </source>
</evidence>
<evidence type="ECO:0000256" key="7">
    <source>
        <dbReference type="ARBA" id="ARBA00022989"/>
    </source>
</evidence>
<comment type="caution">
    <text evidence="9">Lacks conserved residue(s) required for the propagation of feature annotation.</text>
</comment>
<feature type="domain" description="ABC transmembrane type-2" evidence="10">
    <location>
        <begin position="32"/>
        <end position="260"/>
    </location>
</feature>
<evidence type="ECO:0000256" key="8">
    <source>
        <dbReference type="ARBA" id="ARBA00023136"/>
    </source>
</evidence>
<evidence type="ECO:0000256" key="3">
    <source>
        <dbReference type="ARBA" id="ARBA00022448"/>
    </source>
</evidence>
<proteinExistence type="inferred from homology"/>
<comment type="subcellular location">
    <subcellularLocation>
        <location evidence="1">Cell inner membrane</location>
        <topology evidence="1">Multi-pass membrane protein</topology>
    </subcellularLocation>
    <subcellularLocation>
        <location evidence="9">Cell membrane</location>
        <topology evidence="9">Multi-pass membrane protein</topology>
    </subcellularLocation>
</comment>
<dbReference type="PROSITE" id="PS51012">
    <property type="entry name" value="ABC_TM2"/>
    <property type="match status" value="1"/>
</dbReference>
<protein>
    <recommendedName>
        <fullName evidence="9">Transport permease protein</fullName>
    </recommendedName>
</protein>
<feature type="transmembrane region" description="Helical" evidence="9">
    <location>
        <begin position="236"/>
        <end position="257"/>
    </location>
</feature>
<dbReference type="PANTHER" id="PTHR30413:SF8">
    <property type="entry name" value="TRANSPORT PERMEASE PROTEIN"/>
    <property type="match status" value="1"/>
</dbReference>
<dbReference type="PANTHER" id="PTHR30413">
    <property type="entry name" value="INNER MEMBRANE TRANSPORT PERMEASE"/>
    <property type="match status" value="1"/>
</dbReference>
<evidence type="ECO:0000256" key="1">
    <source>
        <dbReference type="ARBA" id="ARBA00004429"/>
    </source>
</evidence>
<evidence type="ECO:0000256" key="5">
    <source>
        <dbReference type="ARBA" id="ARBA00022519"/>
    </source>
</evidence>
<keyword evidence="8 9" id="KW-0472">Membrane</keyword>
<dbReference type="RefSeq" id="WP_343784092.1">
    <property type="nucleotide sequence ID" value="NZ_BAAACZ010000024.1"/>
</dbReference>
<feature type="transmembrane region" description="Helical" evidence="9">
    <location>
        <begin position="34"/>
        <end position="57"/>
    </location>
</feature>
<evidence type="ECO:0000256" key="2">
    <source>
        <dbReference type="ARBA" id="ARBA00007783"/>
    </source>
</evidence>
<evidence type="ECO:0000256" key="6">
    <source>
        <dbReference type="ARBA" id="ARBA00022692"/>
    </source>
</evidence>
<organism evidence="11 12">
    <name type="scientific">Alkalibacillus silvisoli</name>
    <dbReference type="NCBI Taxonomy" id="392823"/>
    <lineage>
        <taxon>Bacteria</taxon>
        <taxon>Bacillati</taxon>
        <taxon>Bacillota</taxon>
        <taxon>Bacilli</taxon>
        <taxon>Bacillales</taxon>
        <taxon>Bacillaceae</taxon>
        <taxon>Alkalibacillus</taxon>
    </lineage>
</organism>
<comment type="caution">
    <text evidence="11">The sequence shown here is derived from an EMBL/GenBank/DDBJ whole genome shotgun (WGS) entry which is preliminary data.</text>
</comment>
<evidence type="ECO:0000313" key="11">
    <source>
        <dbReference type="EMBL" id="GAA0468391.1"/>
    </source>
</evidence>
<sequence>MKNYFQEMLKRKDLLIYLVKSGLKADNRNSYLGYFWWLLDPLLNVVVYYFLIGIVLGRGGENFAVFLVIGLVAWRWMQTTINSSAKSIMKHGSIINQVYLPKTIFPISITFTQMINFAFGLIIVATFLAFFGVMPGWQSIYLPLIILVQLVFLLSLGMLLAYITVFVRDIDHLLTHFTRILFYASPIIWEGGRLRGAELEIGNNVIVLDFLVDYNPIAIIVDSYRNVLMYQTDPNFLGLTIILIASFILFNIMVKFYSKNEHKIIKAL</sequence>
<dbReference type="InterPro" id="IPR013525">
    <property type="entry name" value="ABC2_TM"/>
</dbReference>
<dbReference type="InterPro" id="IPR047817">
    <property type="entry name" value="ABC2_TM_bact-type"/>
</dbReference>
<keyword evidence="7 9" id="KW-1133">Transmembrane helix</keyword>
<evidence type="ECO:0000259" key="10">
    <source>
        <dbReference type="PROSITE" id="PS51012"/>
    </source>
</evidence>
<keyword evidence="3 9" id="KW-0813">Transport</keyword>
<keyword evidence="6 9" id="KW-0812">Transmembrane</keyword>